<dbReference type="Pfam" id="PF04199">
    <property type="entry name" value="Cyclase"/>
    <property type="match status" value="1"/>
</dbReference>
<dbReference type="SUPFAM" id="SSF102198">
    <property type="entry name" value="Putative cyclase"/>
    <property type="match status" value="1"/>
</dbReference>
<dbReference type="eggNOG" id="COG1878">
    <property type="taxonomic scope" value="Bacteria"/>
</dbReference>
<dbReference type="HOGENOM" id="CLU_030671_2_0_5"/>
<dbReference type="PANTHER" id="PTHR31118:SF12">
    <property type="entry name" value="CYCLASE-LIKE PROTEIN 2"/>
    <property type="match status" value="1"/>
</dbReference>
<evidence type="ECO:0000313" key="2">
    <source>
        <dbReference type="Proteomes" id="UP000002301"/>
    </source>
</evidence>
<accession>A6X678</accession>
<protein>
    <submittedName>
        <fullName evidence="1">Cyclase family protein</fullName>
    </submittedName>
</protein>
<dbReference type="InterPro" id="IPR007325">
    <property type="entry name" value="KFase/CYL"/>
</dbReference>
<dbReference type="KEGG" id="oan:Oant_4027"/>
<proteinExistence type="predicted"/>
<dbReference type="GO" id="GO:0019441">
    <property type="term" value="P:L-tryptophan catabolic process to kynurenine"/>
    <property type="evidence" value="ECO:0007669"/>
    <property type="project" value="InterPro"/>
</dbReference>
<dbReference type="EMBL" id="CP000759">
    <property type="protein sequence ID" value="ABS16732.1"/>
    <property type="molecule type" value="Genomic_DNA"/>
</dbReference>
<dbReference type="InterPro" id="IPR037175">
    <property type="entry name" value="KFase_sf"/>
</dbReference>
<dbReference type="Proteomes" id="UP000002301">
    <property type="component" value="Chromosome 2"/>
</dbReference>
<dbReference type="AlphaFoldDB" id="A6X678"/>
<dbReference type="GO" id="GO:0004061">
    <property type="term" value="F:arylformamidase activity"/>
    <property type="evidence" value="ECO:0007669"/>
    <property type="project" value="InterPro"/>
</dbReference>
<dbReference type="RefSeq" id="WP_012093363.1">
    <property type="nucleotide sequence ID" value="NC_009668.1"/>
</dbReference>
<sequence>MNDTSALSSLASGLLSGTVKVVDITAPLGPDTPVLYLPPQFGKNTPNVKVHTISQYDQDGPFWAWNWIELGEHTGTHFDAPCHWITGKDHSNNTTDTIPPQNFVAPVNVIDRSAQAAADADYLLTVDSIREWEAEHGEIEAGSWVLMRTDWYKRNGSADTFLNADENGPHSPGPTVEAIEYLLSKGIIGWGQETVGTDAGSAGAMTPPFPAHNLMHKANRYGLASLSNLDQLPAKGAILIAAPLKFVKGTGSPVRALALVVGEKTTGQ</sequence>
<dbReference type="PANTHER" id="PTHR31118">
    <property type="entry name" value="CYCLASE-LIKE PROTEIN 2"/>
    <property type="match status" value="1"/>
</dbReference>
<organism evidence="1 2">
    <name type="scientific">Brucella anthropi (strain ATCC 49188 / DSM 6882 / CCUG 24695 / JCM 21032 / LMG 3331 / NBRC 15819 / NCTC 12168 / Alc 37)</name>
    <name type="common">Ochrobactrum anthropi</name>
    <dbReference type="NCBI Taxonomy" id="439375"/>
    <lineage>
        <taxon>Bacteria</taxon>
        <taxon>Pseudomonadati</taxon>
        <taxon>Pseudomonadota</taxon>
        <taxon>Alphaproteobacteria</taxon>
        <taxon>Hyphomicrobiales</taxon>
        <taxon>Brucellaceae</taxon>
        <taxon>Brucella/Ochrobactrum group</taxon>
        <taxon>Brucella</taxon>
    </lineage>
</organism>
<gene>
    <name evidence="1" type="ordered locus">Oant_4027</name>
</gene>
<evidence type="ECO:0000313" key="1">
    <source>
        <dbReference type="EMBL" id="ABS16732.1"/>
    </source>
</evidence>
<reference evidence="1 2" key="1">
    <citation type="journal article" date="2011" name="J. Bacteriol.">
        <title>Genome of Ochrobactrum anthropi ATCC 49188 T, a versatile opportunistic pathogen and symbiont of several eukaryotic hosts.</title>
        <authorList>
            <person name="Chain P.S."/>
            <person name="Lang D.M."/>
            <person name="Comerci D.J."/>
            <person name="Malfatti S.A."/>
            <person name="Vergez L.M."/>
            <person name="Shin M."/>
            <person name="Ugalde R.A."/>
            <person name="Garcia E."/>
            <person name="Tolmasky M.E."/>
        </authorList>
    </citation>
    <scope>NUCLEOTIDE SEQUENCE [LARGE SCALE GENOMIC DNA]</scope>
    <source>
        <strain evidence="2">ATCC 49188 / DSM 6882 / CCUG 24695 / JCM 21032 / LMG 3331 / NBRC 15819 / NCTC 12168 / Alc 37</strain>
    </source>
</reference>
<dbReference type="Gene3D" id="3.50.30.50">
    <property type="entry name" value="Putative cyclase"/>
    <property type="match status" value="1"/>
</dbReference>
<name>A6X678_BRUA4</name>
<keyword evidence="2" id="KW-1185">Reference proteome</keyword>
<dbReference type="STRING" id="439375.Oant_4027"/>
<dbReference type="PATRIC" id="fig|439375.7.peg.4203"/>